<dbReference type="OrthoDB" id="8300278at2759"/>
<sequence length="178" mass="18671">MSRNVELNGIGNRTTILHCVVIGVTGGFEGKRKQKAAPEDERTGGGPLCPTASRGGAAEVASLSGMGRRSQRARPRLTGYEGPPHCGGAATHSFRLPPPTRPPAPGRARPGRPARANLVAAARIAGSAFRGHPHPRAMNNGQSLAAGLPRSEAEGWRGGHRGRRKRVLGSCSTKRLSR</sequence>
<reference evidence="2 3" key="1">
    <citation type="submission" date="2018-04" db="EMBL/GenBank/DDBJ databases">
        <title>WGS assembly of Panicum hallii var. hallii HAL2.</title>
        <authorList>
            <person name="Lovell J."/>
            <person name="Jenkins J."/>
            <person name="Lowry D."/>
            <person name="Mamidi S."/>
            <person name="Sreedasyam A."/>
            <person name="Weng X."/>
            <person name="Barry K."/>
            <person name="Bonette J."/>
            <person name="Campitelli B."/>
            <person name="Daum C."/>
            <person name="Gordon S."/>
            <person name="Gould B."/>
            <person name="Lipzen A."/>
            <person name="MacQueen A."/>
            <person name="Palacio-Mejia J."/>
            <person name="Plott C."/>
            <person name="Shakirov E."/>
            <person name="Shu S."/>
            <person name="Yoshinaga Y."/>
            <person name="Zane M."/>
            <person name="Rokhsar D."/>
            <person name="Grimwood J."/>
            <person name="Schmutz J."/>
            <person name="Juenger T."/>
        </authorList>
    </citation>
    <scope>NUCLEOTIDE SEQUENCE [LARGE SCALE GENOMIC DNA]</scope>
    <source>
        <strain evidence="3">cv. HAL2</strain>
    </source>
</reference>
<feature type="compositionally biased region" description="Basic residues" evidence="1">
    <location>
        <begin position="158"/>
        <end position="167"/>
    </location>
</feature>
<evidence type="ECO:0000313" key="3">
    <source>
        <dbReference type="Proteomes" id="UP000244336"/>
    </source>
</evidence>
<feature type="compositionally biased region" description="Pro residues" evidence="1">
    <location>
        <begin position="96"/>
        <end position="105"/>
    </location>
</feature>
<evidence type="ECO:0000256" key="1">
    <source>
        <dbReference type="SAM" id="MobiDB-lite"/>
    </source>
</evidence>
<dbReference type="Proteomes" id="UP000244336">
    <property type="component" value="Chromosome 2"/>
</dbReference>
<dbReference type="Gramene" id="PUZ69276">
    <property type="protein sequence ID" value="PUZ69276"/>
    <property type="gene ID" value="GQ55_2G094500"/>
</dbReference>
<keyword evidence="3" id="KW-1185">Reference proteome</keyword>
<dbReference type="AlphaFoldDB" id="A0A2T7EN69"/>
<gene>
    <name evidence="2" type="ORF">GQ55_2G094500</name>
</gene>
<organism evidence="2 3">
    <name type="scientific">Panicum hallii var. hallii</name>
    <dbReference type="NCBI Taxonomy" id="1504633"/>
    <lineage>
        <taxon>Eukaryota</taxon>
        <taxon>Viridiplantae</taxon>
        <taxon>Streptophyta</taxon>
        <taxon>Embryophyta</taxon>
        <taxon>Tracheophyta</taxon>
        <taxon>Spermatophyta</taxon>
        <taxon>Magnoliopsida</taxon>
        <taxon>Liliopsida</taxon>
        <taxon>Poales</taxon>
        <taxon>Poaceae</taxon>
        <taxon>PACMAD clade</taxon>
        <taxon>Panicoideae</taxon>
        <taxon>Panicodae</taxon>
        <taxon>Paniceae</taxon>
        <taxon>Panicinae</taxon>
        <taxon>Panicum</taxon>
        <taxon>Panicum sect. Panicum</taxon>
    </lineage>
</organism>
<proteinExistence type="predicted"/>
<accession>A0A2T7EN69</accession>
<feature type="region of interest" description="Disordered" evidence="1">
    <location>
        <begin position="29"/>
        <end position="112"/>
    </location>
</feature>
<feature type="region of interest" description="Disordered" evidence="1">
    <location>
        <begin position="129"/>
        <end position="178"/>
    </location>
</feature>
<dbReference type="EMBL" id="CM009750">
    <property type="protein sequence ID" value="PUZ69276.1"/>
    <property type="molecule type" value="Genomic_DNA"/>
</dbReference>
<evidence type="ECO:0000313" key="2">
    <source>
        <dbReference type="EMBL" id="PUZ69276.1"/>
    </source>
</evidence>
<protein>
    <submittedName>
        <fullName evidence="2">Uncharacterized protein</fullName>
    </submittedName>
</protein>
<name>A0A2T7EN69_9POAL</name>